<protein>
    <submittedName>
        <fullName evidence="8">E3 ubiquitin-protein ligase PRT1</fullName>
    </submittedName>
</protein>
<gene>
    <name evidence="8" type="primary">PRT1</name>
    <name evidence="8" type="ORF">AXF42_Ash013233</name>
</gene>
<keyword evidence="2 4" id="KW-0863">Zinc-finger</keyword>
<dbReference type="OrthoDB" id="6270329at2759"/>
<dbReference type="InterPro" id="IPR001841">
    <property type="entry name" value="Znf_RING"/>
</dbReference>
<dbReference type="SMART" id="SM00291">
    <property type="entry name" value="ZnF_ZZ"/>
    <property type="match status" value="1"/>
</dbReference>
<keyword evidence="9" id="KW-1185">Reference proteome</keyword>
<dbReference type="InterPro" id="IPR017907">
    <property type="entry name" value="Znf_RING_CS"/>
</dbReference>
<evidence type="ECO:0000256" key="5">
    <source>
        <dbReference type="SAM" id="MobiDB-lite"/>
    </source>
</evidence>
<evidence type="ECO:0000259" key="7">
    <source>
        <dbReference type="PROSITE" id="PS50135"/>
    </source>
</evidence>
<keyword evidence="1" id="KW-0479">Metal-binding</keyword>
<dbReference type="EMBL" id="KZ451896">
    <property type="protein sequence ID" value="PKA65112.1"/>
    <property type="molecule type" value="Genomic_DNA"/>
</dbReference>
<dbReference type="Gene3D" id="3.30.60.90">
    <property type="match status" value="1"/>
</dbReference>
<dbReference type="STRING" id="1088818.A0A2I0BBE2"/>
<dbReference type="SUPFAM" id="SSF57850">
    <property type="entry name" value="RING/U-box"/>
    <property type="match status" value="2"/>
</dbReference>
<dbReference type="Proteomes" id="UP000236161">
    <property type="component" value="Unassembled WGS sequence"/>
</dbReference>
<sequence length="394" mass="44489">MAAGEDANEAAGPSFLVSLTGEETLEDSYRSSFQCCICFAVAVGNKLLGIVEAKLLGMLEEKLDLLYKPVVLDGKRSGAIRNVKDSYGYLEDSRPDSLRDFSFRQNGWKYEVLKNISLDDVLCGLCKELLFQPILLNCGHVFCESCLAGERSEGLKCHVCEILHPGEFPNICLDLEHFLEEQFPREYTSRKEIAQQTGKVRYRCREPSAKSYLEFDFIRAIPFSTGRKRGSFPVERRHAYFSSVSTEKLNAKASICFKEGRLSLDEDFSRVHVGVGCDSCGMYPIVGKRYKCKDCIEAIGFDLCESCYSTRSKLPGRFNQQHTPDHQFELDESHMLSRIFLFASPSMEDLSEDYVSADDPEQNDNIVSNSNANIHANDENENENNHSDGEEEIK</sequence>
<evidence type="ECO:0000256" key="2">
    <source>
        <dbReference type="ARBA" id="ARBA00022771"/>
    </source>
</evidence>
<dbReference type="PANTHER" id="PTHR15898">
    <property type="entry name" value="BIFUNCTIONAL APOPTOSIS REGULATOR"/>
    <property type="match status" value="1"/>
</dbReference>
<evidence type="ECO:0000256" key="4">
    <source>
        <dbReference type="PROSITE-ProRule" id="PRU00228"/>
    </source>
</evidence>
<reference evidence="8 9" key="1">
    <citation type="journal article" date="2017" name="Nature">
        <title>The Apostasia genome and the evolution of orchids.</title>
        <authorList>
            <person name="Zhang G.Q."/>
            <person name="Liu K.W."/>
            <person name="Li Z."/>
            <person name="Lohaus R."/>
            <person name="Hsiao Y.Y."/>
            <person name="Niu S.C."/>
            <person name="Wang J.Y."/>
            <person name="Lin Y.C."/>
            <person name="Xu Q."/>
            <person name="Chen L.J."/>
            <person name="Yoshida K."/>
            <person name="Fujiwara S."/>
            <person name="Wang Z.W."/>
            <person name="Zhang Y.Q."/>
            <person name="Mitsuda N."/>
            <person name="Wang M."/>
            <person name="Liu G.H."/>
            <person name="Pecoraro L."/>
            <person name="Huang H.X."/>
            <person name="Xiao X.J."/>
            <person name="Lin M."/>
            <person name="Wu X.Y."/>
            <person name="Wu W.L."/>
            <person name="Chen Y.Y."/>
            <person name="Chang S.B."/>
            <person name="Sakamoto S."/>
            <person name="Ohme-Takagi M."/>
            <person name="Yagi M."/>
            <person name="Zeng S.J."/>
            <person name="Shen C.Y."/>
            <person name="Yeh C.M."/>
            <person name="Luo Y.B."/>
            <person name="Tsai W.C."/>
            <person name="Van de Peer Y."/>
            <person name="Liu Z.J."/>
        </authorList>
    </citation>
    <scope>NUCLEOTIDE SEQUENCE [LARGE SCALE GENOMIC DNA]</scope>
    <source>
        <strain evidence="9">cv. Shenzhen</strain>
        <tissue evidence="8">Stem</tissue>
    </source>
</reference>
<dbReference type="InterPro" id="IPR013083">
    <property type="entry name" value="Znf_RING/FYVE/PHD"/>
</dbReference>
<dbReference type="InterPro" id="IPR000433">
    <property type="entry name" value="Znf_ZZ"/>
</dbReference>
<dbReference type="PROSITE" id="PS50135">
    <property type="entry name" value="ZF_ZZ_2"/>
    <property type="match status" value="1"/>
</dbReference>
<dbReference type="AlphaFoldDB" id="A0A2I0BBE2"/>
<evidence type="ECO:0000259" key="6">
    <source>
        <dbReference type="PROSITE" id="PS50089"/>
    </source>
</evidence>
<dbReference type="GO" id="GO:0043161">
    <property type="term" value="P:proteasome-mediated ubiquitin-dependent protein catabolic process"/>
    <property type="evidence" value="ECO:0007669"/>
    <property type="project" value="TreeGrafter"/>
</dbReference>
<dbReference type="PROSITE" id="PS50089">
    <property type="entry name" value="ZF_RING_2"/>
    <property type="match status" value="1"/>
</dbReference>
<dbReference type="SMART" id="SM00184">
    <property type="entry name" value="RING"/>
    <property type="match status" value="1"/>
</dbReference>
<dbReference type="CDD" id="cd02338">
    <property type="entry name" value="ZZ_PCMF_like"/>
    <property type="match status" value="1"/>
</dbReference>
<dbReference type="PROSITE" id="PS00518">
    <property type="entry name" value="ZF_RING_1"/>
    <property type="match status" value="1"/>
</dbReference>
<feature type="compositionally biased region" description="Acidic residues" evidence="5">
    <location>
        <begin position="353"/>
        <end position="362"/>
    </location>
</feature>
<dbReference type="GO" id="GO:0008270">
    <property type="term" value="F:zinc ion binding"/>
    <property type="evidence" value="ECO:0007669"/>
    <property type="project" value="UniProtKB-KW"/>
</dbReference>
<name>A0A2I0BBE2_9ASPA</name>
<feature type="domain" description="ZZ-type" evidence="7">
    <location>
        <begin position="272"/>
        <end position="336"/>
    </location>
</feature>
<dbReference type="Gene3D" id="3.30.40.10">
    <property type="entry name" value="Zinc/RING finger domain, C3HC4 (zinc finger)"/>
    <property type="match status" value="1"/>
</dbReference>
<evidence type="ECO:0000313" key="9">
    <source>
        <dbReference type="Proteomes" id="UP000236161"/>
    </source>
</evidence>
<organism evidence="8 9">
    <name type="scientific">Apostasia shenzhenica</name>
    <dbReference type="NCBI Taxonomy" id="1088818"/>
    <lineage>
        <taxon>Eukaryota</taxon>
        <taxon>Viridiplantae</taxon>
        <taxon>Streptophyta</taxon>
        <taxon>Embryophyta</taxon>
        <taxon>Tracheophyta</taxon>
        <taxon>Spermatophyta</taxon>
        <taxon>Magnoliopsida</taxon>
        <taxon>Liliopsida</taxon>
        <taxon>Asparagales</taxon>
        <taxon>Orchidaceae</taxon>
        <taxon>Apostasioideae</taxon>
        <taxon>Apostasia</taxon>
    </lineage>
</organism>
<feature type="compositionally biased region" description="Basic and acidic residues" evidence="5">
    <location>
        <begin position="383"/>
        <end position="394"/>
    </location>
</feature>
<keyword evidence="3" id="KW-0862">Zinc</keyword>
<feature type="region of interest" description="Disordered" evidence="5">
    <location>
        <begin position="353"/>
        <end position="394"/>
    </location>
</feature>
<dbReference type="FunFam" id="3.30.60.90:FF:000014">
    <property type="entry name" value="E3 ubiquitin-protein ligase PRT1"/>
    <property type="match status" value="1"/>
</dbReference>
<dbReference type="Pfam" id="PF00569">
    <property type="entry name" value="ZZ"/>
    <property type="match status" value="1"/>
</dbReference>
<dbReference type="InterPro" id="IPR043145">
    <property type="entry name" value="Znf_ZZ_sf"/>
</dbReference>
<evidence type="ECO:0000256" key="1">
    <source>
        <dbReference type="ARBA" id="ARBA00022723"/>
    </source>
</evidence>
<accession>A0A2I0BBE2</accession>
<dbReference type="PANTHER" id="PTHR15898:SF13">
    <property type="entry name" value="BIFUNCTIONAL APOPTOSIS REGULATOR"/>
    <property type="match status" value="1"/>
</dbReference>
<proteinExistence type="predicted"/>
<evidence type="ECO:0000256" key="3">
    <source>
        <dbReference type="ARBA" id="ARBA00022833"/>
    </source>
</evidence>
<feature type="domain" description="RING-type" evidence="6">
    <location>
        <begin position="123"/>
        <end position="161"/>
    </location>
</feature>
<dbReference type="InterPro" id="IPR027370">
    <property type="entry name" value="Znf-RING_euk"/>
</dbReference>
<evidence type="ECO:0000313" key="8">
    <source>
        <dbReference type="EMBL" id="PKA65112.1"/>
    </source>
</evidence>
<dbReference type="Pfam" id="PF13445">
    <property type="entry name" value="zf-RING_UBOX"/>
    <property type="match status" value="1"/>
</dbReference>
<dbReference type="GO" id="GO:0061630">
    <property type="term" value="F:ubiquitin protein ligase activity"/>
    <property type="evidence" value="ECO:0007669"/>
    <property type="project" value="TreeGrafter"/>
</dbReference>